<dbReference type="EMBL" id="CP065959">
    <property type="protein sequence ID" value="QQC93385.1"/>
    <property type="molecule type" value="Genomic_DNA"/>
</dbReference>
<protein>
    <submittedName>
        <fullName evidence="1">Uncharacterized protein</fullName>
    </submittedName>
</protein>
<evidence type="ECO:0000313" key="1">
    <source>
        <dbReference type="EMBL" id="QQC93385.1"/>
    </source>
</evidence>
<dbReference type="RefSeq" id="WP_198504848.1">
    <property type="nucleotide sequence ID" value="NZ_CP065959.1"/>
</dbReference>
<reference evidence="1 2" key="1">
    <citation type="submission" date="2020-12" db="EMBL/GenBank/DDBJ databases">
        <title>Identification and biosynthesis of polyene macrolides produced by Streptomyces alfalfae Men-myco-93-63.</title>
        <authorList>
            <person name="Liu D."/>
            <person name="Li Y."/>
            <person name="Liu L."/>
            <person name="Han X."/>
            <person name="Shen F."/>
        </authorList>
    </citation>
    <scope>NUCLEOTIDE SEQUENCE [LARGE SCALE GENOMIC DNA]</scope>
    <source>
        <strain evidence="1 2">Men-myco-93-63</strain>
    </source>
</reference>
<dbReference type="Proteomes" id="UP000596130">
    <property type="component" value="Chromosome"/>
</dbReference>
<organism evidence="1 2">
    <name type="scientific">Streptomyces alfalfae</name>
    <dbReference type="NCBI Taxonomy" id="1642299"/>
    <lineage>
        <taxon>Bacteria</taxon>
        <taxon>Bacillati</taxon>
        <taxon>Actinomycetota</taxon>
        <taxon>Actinomycetes</taxon>
        <taxon>Kitasatosporales</taxon>
        <taxon>Streptomycetaceae</taxon>
        <taxon>Streptomyces</taxon>
    </lineage>
</organism>
<gene>
    <name evidence="1" type="ORF">I8755_37470</name>
</gene>
<proteinExistence type="predicted"/>
<accession>A0A7T4PNB6</accession>
<name>A0A7T4PNB6_9ACTN</name>
<dbReference type="AlphaFoldDB" id="A0A7T4PNB6"/>
<evidence type="ECO:0000313" key="2">
    <source>
        <dbReference type="Proteomes" id="UP000596130"/>
    </source>
</evidence>
<sequence>MKKTSSEKPKTRAHVVDLRWSHPVEESDHTWSAPEGYVIVGREHQGGPGGNTRYRYARLVLAGRELTVRDVRWSRPFTEADGVPHAAPDDHVLVGREHIGDGSGTTRHQYARLMAGTVACSVTPGEWSAELTEEWSVYRAPADGVLLGRRCVEGEKIRSRYLPGTVEA</sequence>